<dbReference type="GO" id="GO:0005886">
    <property type="term" value="C:plasma membrane"/>
    <property type="evidence" value="ECO:0007669"/>
    <property type="project" value="UniProtKB-SubCell"/>
</dbReference>
<evidence type="ECO:0000256" key="2">
    <source>
        <dbReference type="ARBA" id="ARBA00008773"/>
    </source>
</evidence>
<keyword evidence="15" id="KW-1185">Reference proteome</keyword>
<evidence type="ECO:0000256" key="3">
    <source>
        <dbReference type="ARBA" id="ARBA00022475"/>
    </source>
</evidence>
<comment type="similarity">
    <text evidence="2 11">Belongs to the glycosyl hydrolase 17 family.</text>
</comment>
<dbReference type="PANTHER" id="PTHR32227">
    <property type="entry name" value="GLUCAN ENDO-1,3-BETA-GLUCOSIDASE BG1-RELATED-RELATED"/>
    <property type="match status" value="1"/>
</dbReference>
<dbReference type="InterPro" id="IPR000490">
    <property type="entry name" value="Glyco_hydro_17"/>
</dbReference>
<comment type="caution">
    <text evidence="14">The sequence shown here is derived from an EMBL/GenBank/DDBJ whole genome shotgun (WGS) entry which is preliminary data.</text>
</comment>
<keyword evidence="6" id="KW-0378">Hydrolase</keyword>
<evidence type="ECO:0000313" key="15">
    <source>
        <dbReference type="Proteomes" id="UP001054889"/>
    </source>
</evidence>
<evidence type="ECO:0000256" key="7">
    <source>
        <dbReference type="ARBA" id="ARBA00023136"/>
    </source>
</evidence>
<dbReference type="GO" id="GO:0098552">
    <property type="term" value="C:side of membrane"/>
    <property type="evidence" value="ECO:0007669"/>
    <property type="project" value="UniProtKB-KW"/>
</dbReference>
<dbReference type="SMART" id="SM00768">
    <property type="entry name" value="X8"/>
    <property type="match status" value="1"/>
</dbReference>
<dbReference type="Pfam" id="PF00332">
    <property type="entry name" value="Glyco_hydro_17"/>
    <property type="match status" value="1"/>
</dbReference>
<proteinExistence type="inferred from homology"/>
<keyword evidence="3" id="KW-1003">Cell membrane</keyword>
<evidence type="ECO:0000256" key="11">
    <source>
        <dbReference type="RuleBase" id="RU004335"/>
    </source>
</evidence>
<evidence type="ECO:0000256" key="12">
    <source>
        <dbReference type="SAM" id="MobiDB-lite"/>
    </source>
</evidence>
<dbReference type="Pfam" id="PF07983">
    <property type="entry name" value="X8"/>
    <property type="match status" value="1"/>
</dbReference>
<feature type="domain" description="X8" evidence="13">
    <location>
        <begin position="402"/>
        <end position="486"/>
    </location>
</feature>
<dbReference type="Proteomes" id="UP001054889">
    <property type="component" value="Unassembled WGS sequence"/>
</dbReference>
<evidence type="ECO:0000256" key="4">
    <source>
        <dbReference type="ARBA" id="ARBA00022622"/>
    </source>
</evidence>
<dbReference type="SUPFAM" id="SSF51445">
    <property type="entry name" value="(Trans)glycosidases"/>
    <property type="match status" value="1"/>
</dbReference>
<dbReference type="InterPro" id="IPR012946">
    <property type="entry name" value="X8"/>
</dbReference>
<dbReference type="AlphaFoldDB" id="A0AAV5DKP2"/>
<evidence type="ECO:0000256" key="10">
    <source>
        <dbReference type="ARBA" id="ARBA00023295"/>
    </source>
</evidence>
<sequence>MPDEPRANLSVLQGSMGLIQFLVVFLGATFLMFFFSPAEAGEVGVSYGRVANNLPDPATVVKLLQRSGITMVRLYDADPVVLKAFANTGIKVMVMLPNDDLAAAAESRLFALRWARRNMAPHYPATLINGLAVGNEVFEKRPELTQKLVPAMINMQLALAKLGLADAVKVSTPIAFTALKDTYPPSSGRFRDDIAQSVMVPMLQFLVRTGSYLTVNPYPFFAYAENPRDIRLDYALGKYKPGVRDPNTGLVYHSLLDAMMDATHFAVENLTEHLNIRQPLGAGQGRRPNTHYTETGWPSRGTVRTGRPRSGSRGLDACDGFQPATVANAKAYNNYLVNRILSGQTGTPHRPDADTDIYIFALFNENQKGQGPDDVEQYFGLFHPNMTKVYAFDFHGGALTESWCIANAVVGDQRLQEALDWACGYGADCGPIQPGAKCIEPNTRVAHASYAFNSYYQRNHRAPGTCDFAGAAHVVYRQPKFGNCVLPSNDWIEETASKSEAYAAI</sequence>
<keyword evidence="10" id="KW-0326">Glycosidase</keyword>
<name>A0AAV5DKP2_ELECO</name>
<evidence type="ECO:0000259" key="13">
    <source>
        <dbReference type="SMART" id="SM00768"/>
    </source>
</evidence>
<dbReference type="Gene3D" id="1.20.58.1040">
    <property type="match status" value="1"/>
</dbReference>
<dbReference type="InterPro" id="IPR017853">
    <property type="entry name" value="GH"/>
</dbReference>
<feature type="region of interest" description="Disordered" evidence="12">
    <location>
        <begin position="279"/>
        <end position="316"/>
    </location>
</feature>
<evidence type="ECO:0000256" key="6">
    <source>
        <dbReference type="ARBA" id="ARBA00022801"/>
    </source>
</evidence>
<evidence type="ECO:0000256" key="5">
    <source>
        <dbReference type="ARBA" id="ARBA00022729"/>
    </source>
</evidence>
<dbReference type="EMBL" id="BQKI01000018">
    <property type="protein sequence ID" value="GJN11503.1"/>
    <property type="molecule type" value="Genomic_DNA"/>
</dbReference>
<comment type="subcellular location">
    <subcellularLocation>
        <location evidence="1">Cell membrane</location>
        <topology evidence="1">Lipid-anchor</topology>
        <topology evidence="1">GPI-anchor</topology>
    </subcellularLocation>
</comment>
<evidence type="ECO:0000256" key="9">
    <source>
        <dbReference type="ARBA" id="ARBA00023180"/>
    </source>
</evidence>
<reference evidence="14" key="2">
    <citation type="submission" date="2021-12" db="EMBL/GenBank/DDBJ databases">
        <title>Resequencing data analysis of finger millet.</title>
        <authorList>
            <person name="Hatakeyama M."/>
            <person name="Aluri S."/>
            <person name="Balachadran M.T."/>
            <person name="Sivarajan S.R."/>
            <person name="Poveda L."/>
            <person name="Shimizu-Inatsugi R."/>
            <person name="Schlapbach R."/>
            <person name="Sreeman S.M."/>
            <person name="Shimizu K.K."/>
        </authorList>
    </citation>
    <scope>NUCLEOTIDE SEQUENCE</scope>
</reference>
<keyword evidence="4" id="KW-0449">Lipoprotein</keyword>
<reference evidence="14" key="1">
    <citation type="journal article" date="2018" name="DNA Res.">
        <title>Multiple hybrid de novo genome assembly of finger millet, an orphan allotetraploid crop.</title>
        <authorList>
            <person name="Hatakeyama M."/>
            <person name="Aluri S."/>
            <person name="Balachadran M.T."/>
            <person name="Sivarajan S.R."/>
            <person name="Patrignani A."/>
            <person name="Gruter S."/>
            <person name="Poveda L."/>
            <person name="Shimizu-Inatsugi R."/>
            <person name="Baeten J."/>
            <person name="Francoijs K.J."/>
            <person name="Nataraja K.N."/>
            <person name="Reddy Y.A.N."/>
            <person name="Phadnis S."/>
            <person name="Ravikumar R.L."/>
            <person name="Schlapbach R."/>
            <person name="Sreeman S.M."/>
            <person name="Shimizu K.K."/>
        </authorList>
    </citation>
    <scope>NUCLEOTIDE SEQUENCE</scope>
</reference>
<dbReference type="GO" id="GO:0009506">
    <property type="term" value="C:plasmodesma"/>
    <property type="evidence" value="ECO:0007669"/>
    <property type="project" value="UniProtKB-ARBA"/>
</dbReference>
<dbReference type="InterPro" id="IPR044965">
    <property type="entry name" value="Glyco_hydro_17_plant"/>
</dbReference>
<dbReference type="GO" id="GO:0004553">
    <property type="term" value="F:hydrolase activity, hydrolyzing O-glycosyl compounds"/>
    <property type="evidence" value="ECO:0007669"/>
    <property type="project" value="InterPro"/>
</dbReference>
<organism evidence="14 15">
    <name type="scientific">Eleusine coracana subsp. coracana</name>
    <dbReference type="NCBI Taxonomy" id="191504"/>
    <lineage>
        <taxon>Eukaryota</taxon>
        <taxon>Viridiplantae</taxon>
        <taxon>Streptophyta</taxon>
        <taxon>Embryophyta</taxon>
        <taxon>Tracheophyta</taxon>
        <taxon>Spermatophyta</taxon>
        <taxon>Magnoliopsida</taxon>
        <taxon>Liliopsida</taxon>
        <taxon>Poales</taxon>
        <taxon>Poaceae</taxon>
        <taxon>PACMAD clade</taxon>
        <taxon>Chloridoideae</taxon>
        <taxon>Cynodonteae</taxon>
        <taxon>Eleusininae</taxon>
        <taxon>Eleusine</taxon>
    </lineage>
</organism>
<keyword evidence="8" id="KW-1015">Disulfide bond</keyword>
<accession>A0AAV5DKP2</accession>
<dbReference type="FunFam" id="1.20.58.1040:FF:000001">
    <property type="entry name" value="Glucan endo-1,3-beta-glucosidase 4"/>
    <property type="match status" value="1"/>
</dbReference>
<keyword evidence="7" id="KW-0472">Membrane</keyword>
<gene>
    <name evidence="14" type="primary">ga29701</name>
    <name evidence="14" type="ORF">PR202_ga29701</name>
</gene>
<dbReference type="Gene3D" id="3.20.20.80">
    <property type="entry name" value="Glycosidases"/>
    <property type="match status" value="1"/>
</dbReference>
<evidence type="ECO:0000256" key="1">
    <source>
        <dbReference type="ARBA" id="ARBA00004609"/>
    </source>
</evidence>
<keyword evidence="9" id="KW-0325">Glycoprotein</keyword>
<evidence type="ECO:0000256" key="8">
    <source>
        <dbReference type="ARBA" id="ARBA00023157"/>
    </source>
</evidence>
<keyword evidence="4" id="KW-0336">GPI-anchor</keyword>
<protein>
    <recommendedName>
        <fullName evidence="13">X8 domain-containing protein</fullName>
    </recommendedName>
</protein>
<keyword evidence="5" id="KW-0732">Signal</keyword>
<dbReference type="GO" id="GO:0005975">
    <property type="term" value="P:carbohydrate metabolic process"/>
    <property type="evidence" value="ECO:0007669"/>
    <property type="project" value="InterPro"/>
</dbReference>
<evidence type="ECO:0000313" key="14">
    <source>
        <dbReference type="EMBL" id="GJN11503.1"/>
    </source>
</evidence>